<dbReference type="EMBL" id="CAJNOC010000708">
    <property type="protein sequence ID" value="CAF0794298.1"/>
    <property type="molecule type" value="Genomic_DNA"/>
</dbReference>
<comment type="caution">
    <text evidence="2">The sequence shown here is derived from an EMBL/GenBank/DDBJ whole genome shotgun (WGS) entry which is preliminary data.</text>
</comment>
<keyword evidence="3" id="KW-1185">Reference proteome</keyword>
<evidence type="ECO:0000256" key="1">
    <source>
        <dbReference type="SAM" id="Phobius"/>
    </source>
</evidence>
<name>A0A813SEH6_9BILA</name>
<dbReference type="Proteomes" id="UP000663879">
    <property type="component" value="Unassembled WGS sequence"/>
</dbReference>
<proteinExistence type="predicted"/>
<evidence type="ECO:0000313" key="3">
    <source>
        <dbReference type="Proteomes" id="UP000663879"/>
    </source>
</evidence>
<feature type="transmembrane region" description="Helical" evidence="1">
    <location>
        <begin position="6"/>
        <end position="26"/>
    </location>
</feature>
<protein>
    <submittedName>
        <fullName evidence="2">Uncharacterized protein</fullName>
    </submittedName>
</protein>
<gene>
    <name evidence="2" type="ORF">OXX778_LOCUS6131</name>
</gene>
<keyword evidence="1" id="KW-1133">Transmembrane helix</keyword>
<sequence length="93" mass="11268">MIPLLIAFFAFIGLFNLIIFLIKSIYDLNIWKFFKRRKNSIINFVFRLNSDFKSHLNPYEDEDHDIDEDGDYSDDFSDRVLTRSARSKRKRRQ</sequence>
<evidence type="ECO:0000313" key="2">
    <source>
        <dbReference type="EMBL" id="CAF0794298.1"/>
    </source>
</evidence>
<organism evidence="2 3">
    <name type="scientific">Brachionus calyciflorus</name>
    <dbReference type="NCBI Taxonomy" id="104777"/>
    <lineage>
        <taxon>Eukaryota</taxon>
        <taxon>Metazoa</taxon>
        <taxon>Spiralia</taxon>
        <taxon>Gnathifera</taxon>
        <taxon>Rotifera</taxon>
        <taxon>Eurotatoria</taxon>
        <taxon>Monogononta</taxon>
        <taxon>Pseudotrocha</taxon>
        <taxon>Ploima</taxon>
        <taxon>Brachionidae</taxon>
        <taxon>Brachionus</taxon>
    </lineage>
</organism>
<accession>A0A813SEH6</accession>
<keyword evidence="1" id="KW-0812">Transmembrane</keyword>
<keyword evidence="1" id="KW-0472">Membrane</keyword>
<reference evidence="2" key="1">
    <citation type="submission" date="2021-02" db="EMBL/GenBank/DDBJ databases">
        <authorList>
            <person name="Nowell W R."/>
        </authorList>
    </citation>
    <scope>NUCLEOTIDE SEQUENCE</scope>
    <source>
        <strain evidence="2">Ploen Becks lab</strain>
    </source>
</reference>
<dbReference type="AlphaFoldDB" id="A0A813SEH6"/>